<organism evidence="3 4">
    <name type="scientific">Streptomyces yaizuensis</name>
    <dbReference type="NCBI Taxonomy" id="2989713"/>
    <lineage>
        <taxon>Bacteria</taxon>
        <taxon>Bacillati</taxon>
        <taxon>Actinomycetota</taxon>
        <taxon>Actinomycetes</taxon>
        <taxon>Kitasatosporales</taxon>
        <taxon>Streptomycetaceae</taxon>
        <taxon>Streptomyces</taxon>
    </lineage>
</organism>
<dbReference type="SUPFAM" id="SSF53955">
    <property type="entry name" value="Lysozyme-like"/>
    <property type="match status" value="1"/>
</dbReference>
<feature type="region of interest" description="Disordered" evidence="1">
    <location>
        <begin position="570"/>
        <end position="605"/>
    </location>
</feature>
<dbReference type="EMBL" id="BSBI01000015">
    <property type="protein sequence ID" value="GLF98555.1"/>
    <property type="molecule type" value="Genomic_DNA"/>
</dbReference>
<dbReference type="SUPFAM" id="SSF49373">
    <property type="entry name" value="Invasin/intimin cell-adhesion fragments"/>
    <property type="match status" value="1"/>
</dbReference>
<feature type="domain" description="Transglycosylase SLT" evidence="2">
    <location>
        <begin position="182"/>
        <end position="225"/>
    </location>
</feature>
<feature type="region of interest" description="Disordered" evidence="1">
    <location>
        <begin position="31"/>
        <end position="90"/>
    </location>
</feature>
<feature type="region of interest" description="Disordered" evidence="1">
    <location>
        <begin position="267"/>
        <end position="351"/>
    </location>
</feature>
<dbReference type="InterPro" id="IPR008964">
    <property type="entry name" value="Invasin/intimin_cell_adhesion"/>
</dbReference>
<dbReference type="RefSeq" id="WP_323450531.1">
    <property type="nucleotide sequence ID" value="NZ_BSBI01000015.1"/>
</dbReference>
<proteinExistence type="predicted"/>
<dbReference type="InterPro" id="IPR013783">
    <property type="entry name" value="Ig-like_fold"/>
</dbReference>
<dbReference type="PANTHER" id="PTHR30163">
    <property type="entry name" value="MEMBRANE-BOUND LYTIC MUREIN TRANSGLYCOSYLASE B"/>
    <property type="match status" value="1"/>
</dbReference>
<dbReference type="Gene3D" id="1.10.530.10">
    <property type="match status" value="1"/>
</dbReference>
<feature type="compositionally biased region" description="Pro residues" evidence="1">
    <location>
        <begin position="326"/>
        <end position="347"/>
    </location>
</feature>
<sequence>MAAELGRRLRRGATTTAVAAAAVAALSASQAPGITHANLGGGSEGPGQGNSEPDAGPDQPATGNSPYYTDLPPLTTPDKPGASIGLPSAKEQQAAAQAGIPATILAAYKNAERTISASDPGCHVPWQLLAAIGKVESGQARGGRVDGNGTTLSPIRGPVLNGVGFANIPDTDNGVHDGDTAYDRAVGPMQFIPSTWASWGQDANADGRKDPNNIHDAALAAGRYLCAGERDLRDSADLDRAILSYNQSRTYLRTVLSWFEYYKKGTHSVPDGTGALPGSDAPDSPGTDATGDKPPAKGPAKPGGDQGGPSASPKPKPGGGDKPGRPKPPTTPPVKPPTQPPTKPPVTAPGAIENAGAETITAVAGRDFAGRVTVRVEDAQGKGLARQAVRFEITGTTDSRFPGGRTSAVLTTAADGRVTAPVLRAGETPGEFIIRATVSGTDLAPVKVTAKVTPRVADALVRVGEKPLTAVVGGEFTDFVEVRATHRGAVASGVGVTATLVKSVEDPTENDKGPYFKGAEGTPLRSLDLTTDSRGVLRLPKLFADGTAGTYVLHLTAVGAKPITVELTVTEAPTTAPSESPSAPAGASPSPSAGASSRASATPTG</sequence>
<accession>A0ABQ5P7V4</accession>
<comment type="caution">
    <text evidence="3">The sequence shown here is derived from an EMBL/GenBank/DDBJ whole genome shotgun (WGS) entry which is preliminary data.</text>
</comment>
<evidence type="ECO:0000313" key="3">
    <source>
        <dbReference type="EMBL" id="GLF98555.1"/>
    </source>
</evidence>
<protein>
    <submittedName>
        <fullName evidence="3">Lytic transglycosylase domain-containing protein</fullName>
    </submittedName>
</protein>
<dbReference type="InterPro" id="IPR023346">
    <property type="entry name" value="Lysozyme-like_dom_sf"/>
</dbReference>
<dbReference type="Pfam" id="PF13406">
    <property type="entry name" value="SLT_2"/>
    <property type="match status" value="1"/>
</dbReference>
<gene>
    <name evidence="3" type="ORF">SYYSPA8_29680</name>
</gene>
<feature type="compositionally biased region" description="Low complexity" evidence="1">
    <location>
        <begin position="66"/>
        <end position="78"/>
    </location>
</feature>
<dbReference type="CDD" id="cd13399">
    <property type="entry name" value="Slt35-like"/>
    <property type="match status" value="1"/>
</dbReference>
<dbReference type="Proteomes" id="UP001291653">
    <property type="component" value="Unassembled WGS sequence"/>
</dbReference>
<reference evidence="3 4" key="1">
    <citation type="submission" date="2022-10" db="EMBL/GenBank/DDBJ databases">
        <title>Draft genome sequence of Streptomyces sp. YSPA8.</title>
        <authorList>
            <person name="Moriuchi R."/>
            <person name="Dohra H."/>
            <person name="Yamamura H."/>
            <person name="Kodani S."/>
        </authorList>
    </citation>
    <scope>NUCLEOTIDE SEQUENCE [LARGE SCALE GENOMIC DNA]</scope>
    <source>
        <strain evidence="3 4">YSPA8</strain>
    </source>
</reference>
<dbReference type="InterPro" id="IPR031304">
    <property type="entry name" value="SLT_2"/>
</dbReference>
<evidence type="ECO:0000313" key="4">
    <source>
        <dbReference type="Proteomes" id="UP001291653"/>
    </source>
</evidence>
<feature type="compositionally biased region" description="Gly residues" evidence="1">
    <location>
        <begin position="39"/>
        <end position="48"/>
    </location>
</feature>
<keyword evidence="4" id="KW-1185">Reference proteome</keyword>
<feature type="compositionally biased region" description="Low complexity" evidence="1">
    <location>
        <begin position="298"/>
        <end position="313"/>
    </location>
</feature>
<dbReference type="Gene3D" id="2.60.40.10">
    <property type="entry name" value="Immunoglobulins"/>
    <property type="match status" value="1"/>
</dbReference>
<evidence type="ECO:0000259" key="2">
    <source>
        <dbReference type="Pfam" id="PF13406"/>
    </source>
</evidence>
<dbReference type="PANTHER" id="PTHR30163:SF8">
    <property type="entry name" value="LYTIC MUREIN TRANSGLYCOSYLASE"/>
    <property type="match status" value="1"/>
</dbReference>
<name>A0ABQ5P7V4_9ACTN</name>
<dbReference type="InterPro" id="IPR043426">
    <property type="entry name" value="MltB-like"/>
</dbReference>
<evidence type="ECO:0000256" key="1">
    <source>
        <dbReference type="SAM" id="MobiDB-lite"/>
    </source>
</evidence>